<dbReference type="EMBL" id="VHJK01000001">
    <property type="protein sequence ID" value="TRD10656.1"/>
    <property type="molecule type" value="Genomic_DNA"/>
</dbReference>
<evidence type="ECO:0000313" key="2">
    <source>
        <dbReference type="Proteomes" id="UP000316343"/>
    </source>
</evidence>
<dbReference type="Proteomes" id="UP000316343">
    <property type="component" value="Unassembled WGS sequence"/>
</dbReference>
<proteinExistence type="predicted"/>
<organism evidence="1 2">
    <name type="scientific">Erythrobacter insulae</name>
    <dbReference type="NCBI Taxonomy" id="2584124"/>
    <lineage>
        <taxon>Bacteria</taxon>
        <taxon>Pseudomonadati</taxon>
        <taxon>Pseudomonadota</taxon>
        <taxon>Alphaproteobacteria</taxon>
        <taxon>Sphingomonadales</taxon>
        <taxon>Erythrobacteraceae</taxon>
        <taxon>Erythrobacter/Porphyrobacter group</taxon>
        <taxon>Erythrobacter</taxon>
    </lineage>
</organism>
<dbReference type="NCBIfam" id="TIGR04433">
    <property type="entry name" value="UrcA_uranyl"/>
    <property type="match status" value="1"/>
</dbReference>
<dbReference type="OrthoDB" id="7596673at2"/>
<keyword evidence="2" id="KW-1185">Reference proteome</keyword>
<dbReference type="AlphaFoldDB" id="A0A547P943"/>
<accession>A0A547P943</accession>
<protein>
    <submittedName>
        <fullName evidence="1">UrcA family protein</fullName>
    </submittedName>
</protein>
<comment type="caution">
    <text evidence="1">The sequence shown here is derived from an EMBL/GenBank/DDBJ whole genome shotgun (WGS) entry which is preliminary data.</text>
</comment>
<evidence type="ECO:0000313" key="1">
    <source>
        <dbReference type="EMBL" id="TRD10656.1"/>
    </source>
</evidence>
<sequence length="189" mass="21008">MKCWLDSKRARFRRQAPSCVAIRMTRNSDPEHQYRAALAICPADCGISRAGQTCAHDSKNTPRCGRQSPRAVSKGLIMTMLRTLTLPFIAVAGVLLLADPAIAQDDEIVVTGKLEIPRGFEPVSRAVNIDDLDLSKPRDADKMEDRVASAVRRVCSNVGNLRMRRYCHDYAWASARPQMERALDRARGG</sequence>
<reference evidence="1 2" key="1">
    <citation type="submission" date="2019-06" db="EMBL/GenBank/DDBJ databases">
        <title>Erythrobacter insulae sp. nov., isolated from a tidal flat.</title>
        <authorList>
            <person name="Yoon J.-H."/>
        </authorList>
    </citation>
    <scope>NUCLEOTIDE SEQUENCE [LARGE SCALE GENOMIC DNA]</scope>
    <source>
        <strain evidence="1 2">JBTF-M21</strain>
    </source>
</reference>
<gene>
    <name evidence="1" type="ORF">FGU71_01415</name>
</gene>
<name>A0A547P943_9SPHN</name>
<dbReference type="InterPro" id="IPR030972">
    <property type="entry name" value="UrcA_uranyl"/>
</dbReference>